<evidence type="ECO:0000313" key="2">
    <source>
        <dbReference type="EMBL" id="TXC81088.1"/>
    </source>
</evidence>
<dbReference type="EMBL" id="VOQS01000005">
    <property type="protein sequence ID" value="TXC81088.1"/>
    <property type="molecule type" value="Genomic_DNA"/>
</dbReference>
<dbReference type="AlphaFoldDB" id="A0A5C6VDF7"/>
<dbReference type="Pfam" id="PF02627">
    <property type="entry name" value="CMD"/>
    <property type="match status" value="1"/>
</dbReference>
<reference evidence="2 3" key="1">
    <citation type="journal article" date="2018" name="Int. J. Syst. Evol. Microbiol.">
        <title>Paraburkholderia azotifigens sp. nov., a nitrogen-fixing bacterium isolated from paddy soil.</title>
        <authorList>
            <person name="Choi G.M."/>
            <person name="Im W.T."/>
        </authorList>
    </citation>
    <scope>NUCLEOTIDE SEQUENCE [LARGE SCALE GENOMIC DNA]</scope>
    <source>
        <strain evidence="2 3">NF 2-5-3</strain>
    </source>
</reference>
<gene>
    <name evidence="2" type="ORF">FRZ40_43695</name>
</gene>
<dbReference type="Gene3D" id="1.20.1290.10">
    <property type="entry name" value="AhpD-like"/>
    <property type="match status" value="1"/>
</dbReference>
<sequence length="182" mass="20037">MPRVTIPDRDDAPTESQEMLNAVARQLRFVPALFRATSISPDALTGMTQLSAAVSRAFDARTLARIALAVSQVNECKYCLSLHTYLGMNLGKLSPDEMLRNRWGDSTDTKSMALVMFVRKLVETRGNVVDSELKMIRGAGFGDAQIIEIVAASAYFIFTNLINNVFDTKIDFPEVDVDAKAA</sequence>
<dbReference type="RefSeq" id="WP_147238425.1">
    <property type="nucleotide sequence ID" value="NZ_VOQS01000005.1"/>
</dbReference>
<dbReference type="InterPro" id="IPR029032">
    <property type="entry name" value="AhpD-like"/>
</dbReference>
<evidence type="ECO:0000313" key="3">
    <source>
        <dbReference type="Proteomes" id="UP000321776"/>
    </source>
</evidence>
<evidence type="ECO:0000259" key="1">
    <source>
        <dbReference type="Pfam" id="PF02627"/>
    </source>
</evidence>
<protein>
    <submittedName>
        <fullName evidence="2">Carboxymuconolactone decarboxylase family protein</fullName>
    </submittedName>
</protein>
<dbReference type="NCBIfam" id="TIGR00778">
    <property type="entry name" value="ahpD_dom"/>
    <property type="match status" value="1"/>
</dbReference>
<accession>A0A5C6VDF7</accession>
<dbReference type="PANTHER" id="PTHR35446">
    <property type="entry name" value="SI:CH211-175M2.5"/>
    <property type="match status" value="1"/>
</dbReference>
<dbReference type="GO" id="GO:0051920">
    <property type="term" value="F:peroxiredoxin activity"/>
    <property type="evidence" value="ECO:0007669"/>
    <property type="project" value="InterPro"/>
</dbReference>
<name>A0A5C6VDF7_9BURK</name>
<dbReference type="InterPro" id="IPR004675">
    <property type="entry name" value="AhpD_core"/>
</dbReference>
<proteinExistence type="predicted"/>
<comment type="caution">
    <text evidence="2">The sequence shown here is derived from an EMBL/GenBank/DDBJ whole genome shotgun (WGS) entry which is preliminary data.</text>
</comment>
<dbReference type="Proteomes" id="UP000321776">
    <property type="component" value="Unassembled WGS sequence"/>
</dbReference>
<organism evidence="2 3">
    <name type="scientific">Paraburkholderia azotifigens</name>
    <dbReference type="NCBI Taxonomy" id="2057004"/>
    <lineage>
        <taxon>Bacteria</taxon>
        <taxon>Pseudomonadati</taxon>
        <taxon>Pseudomonadota</taxon>
        <taxon>Betaproteobacteria</taxon>
        <taxon>Burkholderiales</taxon>
        <taxon>Burkholderiaceae</taxon>
        <taxon>Paraburkholderia</taxon>
    </lineage>
</organism>
<dbReference type="PANTHER" id="PTHR35446:SF3">
    <property type="entry name" value="CMD DOMAIN-CONTAINING PROTEIN"/>
    <property type="match status" value="1"/>
</dbReference>
<dbReference type="InterPro" id="IPR003779">
    <property type="entry name" value="CMD-like"/>
</dbReference>
<feature type="domain" description="Carboxymuconolactone decarboxylase-like" evidence="1">
    <location>
        <begin position="41"/>
        <end position="92"/>
    </location>
</feature>
<dbReference type="SUPFAM" id="SSF69118">
    <property type="entry name" value="AhpD-like"/>
    <property type="match status" value="1"/>
</dbReference>